<accession>A0A438DEA3</accession>
<gene>
    <name evidence="1" type="ORF">CK203_074885</name>
</gene>
<protein>
    <recommendedName>
        <fullName evidence="3">Reverse transcriptase domain-containing protein</fullName>
    </recommendedName>
</protein>
<evidence type="ECO:0000313" key="2">
    <source>
        <dbReference type="Proteomes" id="UP000288805"/>
    </source>
</evidence>
<organism evidence="1 2">
    <name type="scientific">Vitis vinifera</name>
    <name type="common">Grape</name>
    <dbReference type="NCBI Taxonomy" id="29760"/>
    <lineage>
        <taxon>Eukaryota</taxon>
        <taxon>Viridiplantae</taxon>
        <taxon>Streptophyta</taxon>
        <taxon>Embryophyta</taxon>
        <taxon>Tracheophyta</taxon>
        <taxon>Spermatophyta</taxon>
        <taxon>Magnoliopsida</taxon>
        <taxon>eudicotyledons</taxon>
        <taxon>Gunneridae</taxon>
        <taxon>Pentapetalae</taxon>
        <taxon>rosids</taxon>
        <taxon>Vitales</taxon>
        <taxon>Vitaceae</taxon>
        <taxon>Viteae</taxon>
        <taxon>Vitis</taxon>
    </lineage>
</organism>
<evidence type="ECO:0000313" key="1">
    <source>
        <dbReference type="EMBL" id="RVW33780.1"/>
    </source>
</evidence>
<comment type="caution">
    <text evidence="1">The sequence shown here is derived from an EMBL/GenBank/DDBJ whole genome shotgun (WGS) entry which is preliminary data.</text>
</comment>
<reference evidence="1 2" key="1">
    <citation type="journal article" date="2018" name="PLoS Genet.">
        <title>Population sequencing reveals clonal diversity and ancestral inbreeding in the grapevine cultivar Chardonnay.</title>
        <authorList>
            <person name="Roach M.J."/>
            <person name="Johnson D.L."/>
            <person name="Bohlmann J."/>
            <person name="van Vuuren H.J."/>
            <person name="Jones S.J."/>
            <person name="Pretorius I.S."/>
            <person name="Schmidt S.A."/>
            <person name="Borneman A.R."/>
        </authorList>
    </citation>
    <scope>NUCLEOTIDE SEQUENCE [LARGE SCALE GENOMIC DNA]</scope>
    <source>
        <strain evidence="2">cv. Chardonnay</strain>
        <tissue evidence="1">Leaf</tissue>
    </source>
</reference>
<evidence type="ECO:0008006" key="3">
    <source>
        <dbReference type="Google" id="ProtNLM"/>
    </source>
</evidence>
<dbReference type="EMBL" id="QGNW01001665">
    <property type="protein sequence ID" value="RVW33780.1"/>
    <property type="molecule type" value="Genomic_DNA"/>
</dbReference>
<proteinExistence type="predicted"/>
<dbReference type="Proteomes" id="UP000288805">
    <property type="component" value="Unassembled WGS sequence"/>
</dbReference>
<sequence length="134" mass="15394">MNKLLRIGPFHPYTAHIFGLHPVLGVQILDVALIANEATDSRLRSQRKGVVHKLDIEKAYEHVFDLGKWNILWFLSKFEGFKTRGSSIPLFICVADGGPQYSFEKDRAGSLHFKLQGWRQKRNGSRDFPTPIFR</sequence>
<name>A0A438DEA3_VITVI</name>
<dbReference type="AlphaFoldDB" id="A0A438DEA3"/>